<dbReference type="Gene3D" id="2.30.30.40">
    <property type="entry name" value="SH3 Domains"/>
    <property type="match status" value="1"/>
</dbReference>
<name>A0A1F7J732_9BACT</name>
<organism evidence="2 3">
    <name type="scientific">Candidatus Roizmanbacteria bacterium RIFCSPLOWO2_01_FULL_41_22</name>
    <dbReference type="NCBI Taxonomy" id="1802067"/>
    <lineage>
        <taxon>Bacteria</taxon>
        <taxon>Candidatus Roizmaniibacteriota</taxon>
    </lineage>
</organism>
<accession>A0A1F7J732</accession>
<dbReference type="AlphaFoldDB" id="A0A1F7J732"/>
<dbReference type="Proteomes" id="UP000176480">
    <property type="component" value="Unassembled WGS sequence"/>
</dbReference>
<evidence type="ECO:0000313" key="2">
    <source>
        <dbReference type="EMBL" id="OGK51409.1"/>
    </source>
</evidence>
<proteinExistence type="predicted"/>
<reference evidence="2 3" key="1">
    <citation type="journal article" date="2016" name="Nat. Commun.">
        <title>Thousands of microbial genomes shed light on interconnected biogeochemical processes in an aquifer system.</title>
        <authorList>
            <person name="Anantharaman K."/>
            <person name="Brown C.T."/>
            <person name="Hug L.A."/>
            <person name="Sharon I."/>
            <person name="Castelle C.J."/>
            <person name="Probst A.J."/>
            <person name="Thomas B.C."/>
            <person name="Singh A."/>
            <person name="Wilkins M.J."/>
            <person name="Karaoz U."/>
            <person name="Brodie E.L."/>
            <person name="Williams K.H."/>
            <person name="Hubbard S.S."/>
            <person name="Banfield J.F."/>
        </authorList>
    </citation>
    <scope>NUCLEOTIDE SEQUENCE [LARGE SCALE GENOMIC DNA]</scope>
</reference>
<feature type="compositionally biased region" description="Polar residues" evidence="1">
    <location>
        <begin position="403"/>
        <end position="428"/>
    </location>
</feature>
<dbReference type="EMBL" id="MGAR01000029">
    <property type="protein sequence ID" value="OGK51409.1"/>
    <property type="molecule type" value="Genomic_DNA"/>
</dbReference>
<evidence type="ECO:0000256" key="1">
    <source>
        <dbReference type="SAM" id="MobiDB-lite"/>
    </source>
</evidence>
<sequence>MLVEAGRISPEPNTLTKPKLRLMLAIDDIKNTAAQIAETEQRLGRAPLRLVALASVLLTSCAVARPTEVNASTPTPPAPTPTTRPVTDYFPGYPGSPLSTERYGYTVTPTQSRSTTPQPEKTPTPAQLAQADRTPPLPKFTATRQPTATNTLTPKPTETPTPTPTEISIGDPLVTTKDELDLATQLYGGARGGEGVERYIIAPAVTKLFDHNNRRAAAPKQLLDFFQILANIQAARAQQIAQGKIPVNGVVVGNSLLGTSGIINNITGKELNIRTQPVNGNVLKALPNGTELTILSREAKSLREENSPWIFVLATEETVDQATGTKTLTQTPGWVHAGYVDGINQRRLNYQHVPVFEPGALDADLSKALRGEDFPTPTPTATATAKPATPPAVRTATPKAPQIQPTATRQPTVTRAPTQQPTAEQVKSSEVPVVKRRLVEKIRVPGQPDELRDAPFGIIQVPPETRVGSPFDQYELSGIAGGIIKIDNFSFLQMSVPQKDGSWVNVNVFLSFSGSKIAVTQAKKDENGYFIPVGDARTGGSAFAPELVFSIIKPGDQLIALINVIDDDALEAYEMELLIKEDDAERRKKIIERVAIIKPLLPETREVVQALMTGKSFQDGRKISSAAQVIMPNEPEKLLVLP</sequence>
<comment type="caution">
    <text evidence="2">The sequence shown here is derived from an EMBL/GenBank/DDBJ whole genome shotgun (WGS) entry which is preliminary data.</text>
</comment>
<feature type="compositionally biased region" description="Low complexity" evidence="1">
    <location>
        <begin position="106"/>
        <end position="119"/>
    </location>
</feature>
<evidence type="ECO:0000313" key="3">
    <source>
        <dbReference type="Proteomes" id="UP000176480"/>
    </source>
</evidence>
<feature type="compositionally biased region" description="Low complexity" evidence="1">
    <location>
        <begin position="146"/>
        <end position="156"/>
    </location>
</feature>
<feature type="region of interest" description="Disordered" evidence="1">
    <location>
        <begin position="372"/>
        <end position="429"/>
    </location>
</feature>
<feature type="region of interest" description="Disordered" evidence="1">
    <location>
        <begin position="67"/>
        <end position="171"/>
    </location>
</feature>
<protein>
    <submittedName>
        <fullName evidence="2">Uncharacterized protein</fullName>
    </submittedName>
</protein>
<feature type="compositionally biased region" description="Low complexity" evidence="1">
    <location>
        <begin position="379"/>
        <end position="401"/>
    </location>
</feature>
<gene>
    <name evidence="2" type="ORF">A2966_03000</name>
</gene>